<name>A0ABU0CVK5_9BACI</name>
<dbReference type="InterPro" id="IPR050583">
    <property type="entry name" value="Mycobacterial_A85_antigen"/>
</dbReference>
<evidence type="ECO:0000313" key="1">
    <source>
        <dbReference type="EMBL" id="MDQ0340415.1"/>
    </source>
</evidence>
<dbReference type="Gene3D" id="3.40.50.1820">
    <property type="entry name" value="alpha/beta hydrolase"/>
    <property type="match status" value="1"/>
</dbReference>
<gene>
    <name evidence="1" type="ORF">J2S00_003224</name>
</gene>
<dbReference type="Pfam" id="PF00756">
    <property type="entry name" value="Esterase"/>
    <property type="match status" value="1"/>
</dbReference>
<organism evidence="1 2">
    <name type="scientific">Caldalkalibacillus uzonensis</name>
    <dbReference type="NCBI Taxonomy" id="353224"/>
    <lineage>
        <taxon>Bacteria</taxon>
        <taxon>Bacillati</taxon>
        <taxon>Bacillota</taxon>
        <taxon>Bacilli</taxon>
        <taxon>Bacillales</taxon>
        <taxon>Bacillaceae</taxon>
        <taxon>Caldalkalibacillus</taxon>
    </lineage>
</organism>
<keyword evidence="2" id="KW-1185">Reference proteome</keyword>
<dbReference type="Proteomes" id="UP001232445">
    <property type="component" value="Unassembled WGS sequence"/>
</dbReference>
<dbReference type="PANTHER" id="PTHR48098">
    <property type="entry name" value="ENTEROCHELIN ESTERASE-RELATED"/>
    <property type="match status" value="1"/>
</dbReference>
<accession>A0ABU0CVK5</accession>
<protein>
    <submittedName>
        <fullName evidence="1">Enterochelin esterase-like enzyme</fullName>
    </submittedName>
</protein>
<dbReference type="RefSeq" id="WP_307341994.1">
    <property type="nucleotide sequence ID" value="NZ_JAUSUQ010000013.1"/>
</dbReference>
<dbReference type="EMBL" id="JAUSUQ010000013">
    <property type="protein sequence ID" value="MDQ0340415.1"/>
    <property type="molecule type" value="Genomic_DNA"/>
</dbReference>
<dbReference type="PANTHER" id="PTHR48098:SF3">
    <property type="entry name" value="IRON(III) ENTEROBACTIN ESTERASE"/>
    <property type="match status" value="1"/>
</dbReference>
<dbReference type="InterPro" id="IPR000801">
    <property type="entry name" value="Esterase-like"/>
</dbReference>
<comment type="caution">
    <text evidence="1">The sequence shown here is derived from an EMBL/GenBank/DDBJ whole genome shotgun (WGS) entry which is preliminary data.</text>
</comment>
<sequence>MSDKNYLKRTVIKESINSRFLNEERPVRIYLPPGYNELVSYPIVYTQDGQDAFMYGRIATIANYLILEKGMEPIIIVGVDVDKKKRTSEYSPIGSRHDAYKRFFVEELCPFIESRYELRQNGISRVLLGDSLGATVSLHIALDHPDWFHYVISLSGAFLNPSLEQLATEPHLEWLNMWMLIGTQETEVETHMGTFDFLDWNRRAKAVLEEKGADITYLEKEGQHIWGFWQKHLPDCLMHYFGPDKQA</sequence>
<dbReference type="InterPro" id="IPR029058">
    <property type="entry name" value="AB_hydrolase_fold"/>
</dbReference>
<reference evidence="1 2" key="1">
    <citation type="submission" date="2023-07" db="EMBL/GenBank/DDBJ databases">
        <title>Genomic Encyclopedia of Type Strains, Phase IV (KMG-IV): sequencing the most valuable type-strain genomes for metagenomic binning, comparative biology and taxonomic classification.</title>
        <authorList>
            <person name="Goeker M."/>
        </authorList>
    </citation>
    <scope>NUCLEOTIDE SEQUENCE [LARGE SCALE GENOMIC DNA]</scope>
    <source>
        <strain evidence="1 2">DSM 17740</strain>
    </source>
</reference>
<dbReference type="SUPFAM" id="SSF53474">
    <property type="entry name" value="alpha/beta-Hydrolases"/>
    <property type="match status" value="1"/>
</dbReference>
<evidence type="ECO:0000313" key="2">
    <source>
        <dbReference type="Proteomes" id="UP001232445"/>
    </source>
</evidence>
<proteinExistence type="predicted"/>